<feature type="compositionally biased region" description="Polar residues" evidence="3">
    <location>
        <begin position="1447"/>
        <end position="1466"/>
    </location>
</feature>
<organism evidence="5 6">
    <name type="scientific">Oryzias melastigma</name>
    <name type="common">Marine medaka</name>
    <dbReference type="NCBI Taxonomy" id="30732"/>
    <lineage>
        <taxon>Eukaryota</taxon>
        <taxon>Metazoa</taxon>
        <taxon>Chordata</taxon>
        <taxon>Craniata</taxon>
        <taxon>Vertebrata</taxon>
        <taxon>Euteleostomi</taxon>
        <taxon>Actinopterygii</taxon>
        <taxon>Neopterygii</taxon>
        <taxon>Teleostei</taxon>
        <taxon>Neoteleostei</taxon>
        <taxon>Acanthomorphata</taxon>
        <taxon>Ovalentaria</taxon>
        <taxon>Atherinomorphae</taxon>
        <taxon>Beloniformes</taxon>
        <taxon>Adrianichthyidae</taxon>
        <taxon>Oryziinae</taxon>
        <taxon>Oryzias</taxon>
    </lineage>
</organism>
<evidence type="ECO:0000259" key="4">
    <source>
        <dbReference type="PROSITE" id="PS50014"/>
    </source>
</evidence>
<feature type="compositionally biased region" description="Basic residues" evidence="3">
    <location>
        <begin position="801"/>
        <end position="810"/>
    </location>
</feature>
<feature type="compositionally biased region" description="Low complexity" evidence="3">
    <location>
        <begin position="1365"/>
        <end position="1374"/>
    </location>
</feature>
<evidence type="ECO:0000256" key="1">
    <source>
        <dbReference type="ARBA" id="ARBA00023117"/>
    </source>
</evidence>
<feature type="region of interest" description="Disordered" evidence="3">
    <location>
        <begin position="1447"/>
        <end position="1515"/>
    </location>
</feature>
<feature type="compositionally biased region" description="Low complexity" evidence="3">
    <location>
        <begin position="1493"/>
        <end position="1515"/>
    </location>
</feature>
<dbReference type="InterPro" id="IPR056522">
    <property type="entry name" value="KIAA2026_hel"/>
</dbReference>
<protein>
    <recommendedName>
        <fullName evidence="4">Bromo domain-containing protein</fullName>
    </recommendedName>
</protein>
<evidence type="ECO:0000256" key="3">
    <source>
        <dbReference type="SAM" id="MobiDB-lite"/>
    </source>
</evidence>
<name>A0A834CQG6_ORYME</name>
<feature type="compositionally biased region" description="Polar residues" evidence="3">
    <location>
        <begin position="790"/>
        <end position="799"/>
    </location>
</feature>
<feature type="domain" description="Bromo" evidence="4">
    <location>
        <begin position="130"/>
        <end position="208"/>
    </location>
</feature>
<dbReference type="PANTHER" id="PTHR31095">
    <property type="entry name" value="RIKEN CDNA 9930021J03 GENE"/>
    <property type="match status" value="1"/>
</dbReference>
<dbReference type="CDD" id="cd04369">
    <property type="entry name" value="Bromodomain"/>
    <property type="match status" value="1"/>
</dbReference>
<dbReference type="Proteomes" id="UP000646548">
    <property type="component" value="Unassembled WGS sequence"/>
</dbReference>
<dbReference type="PROSITE" id="PS50014">
    <property type="entry name" value="BROMODOMAIN_2"/>
    <property type="match status" value="1"/>
</dbReference>
<feature type="compositionally biased region" description="Polar residues" evidence="3">
    <location>
        <begin position="2176"/>
        <end position="2186"/>
    </location>
</feature>
<feature type="region of interest" description="Disordered" evidence="3">
    <location>
        <begin position="1890"/>
        <end position="1910"/>
    </location>
</feature>
<dbReference type="Pfam" id="PF00439">
    <property type="entry name" value="Bromodomain"/>
    <property type="match status" value="1"/>
</dbReference>
<dbReference type="Pfam" id="PF23450">
    <property type="entry name" value="KIAA2026_hel"/>
    <property type="match status" value="1"/>
</dbReference>
<evidence type="ECO:0000313" key="6">
    <source>
        <dbReference type="Proteomes" id="UP000646548"/>
    </source>
</evidence>
<dbReference type="InterPro" id="IPR001487">
    <property type="entry name" value="Bromodomain"/>
</dbReference>
<feature type="compositionally biased region" description="Basic and acidic residues" evidence="3">
    <location>
        <begin position="767"/>
        <end position="786"/>
    </location>
</feature>
<comment type="caution">
    <text evidence="5">The sequence shown here is derived from an EMBL/GenBank/DDBJ whole genome shotgun (WGS) entry which is preliminary data.</text>
</comment>
<evidence type="ECO:0000313" key="5">
    <source>
        <dbReference type="EMBL" id="KAF6733285.1"/>
    </source>
</evidence>
<feature type="region of interest" description="Disordered" evidence="3">
    <location>
        <begin position="1357"/>
        <end position="1377"/>
    </location>
</feature>
<dbReference type="InterPro" id="IPR040214">
    <property type="entry name" value="BRD10"/>
</dbReference>
<dbReference type="SUPFAM" id="SSF47370">
    <property type="entry name" value="Bromodomain"/>
    <property type="match status" value="1"/>
</dbReference>
<feature type="region of interest" description="Disordered" evidence="3">
    <location>
        <begin position="287"/>
        <end position="306"/>
    </location>
</feature>
<gene>
    <name evidence="5" type="ORF">FQA47_000869</name>
</gene>
<evidence type="ECO:0000256" key="2">
    <source>
        <dbReference type="PROSITE-ProRule" id="PRU00035"/>
    </source>
</evidence>
<keyword evidence="1 2" id="KW-0103">Bromodomain</keyword>
<feature type="region of interest" description="Disordered" evidence="3">
    <location>
        <begin position="236"/>
        <end position="261"/>
    </location>
</feature>
<dbReference type="PANTHER" id="PTHR31095:SF3">
    <property type="entry name" value="RIKEN CDNA 9930021J03 GENE"/>
    <property type="match status" value="1"/>
</dbReference>
<dbReference type="InterPro" id="IPR036427">
    <property type="entry name" value="Bromodomain-like_sf"/>
</dbReference>
<dbReference type="EMBL" id="WKFB01000164">
    <property type="protein sequence ID" value="KAF6733285.1"/>
    <property type="molecule type" value="Genomic_DNA"/>
</dbReference>
<reference evidence="5" key="1">
    <citation type="journal article" name="BMC Genomics">
        <title>Long-read sequencing and de novo genome assembly of marine medaka (Oryzias melastigma).</title>
        <authorList>
            <person name="Liang P."/>
            <person name="Saqib H.S.A."/>
            <person name="Ni X."/>
            <person name="Shen Y."/>
        </authorList>
    </citation>
    <scope>NUCLEOTIDE SEQUENCE</scope>
    <source>
        <strain evidence="5">Bigg-433</strain>
    </source>
</reference>
<feature type="compositionally biased region" description="Polar residues" evidence="3">
    <location>
        <begin position="1891"/>
        <end position="1908"/>
    </location>
</feature>
<feature type="compositionally biased region" description="Basic and acidic residues" evidence="3">
    <location>
        <begin position="747"/>
        <end position="758"/>
    </location>
</feature>
<feature type="region of interest" description="Disordered" evidence="3">
    <location>
        <begin position="1725"/>
        <end position="1754"/>
    </location>
</feature>
<dbReference type="SMART" id="SM00297">
    <property type="entry name" value="BROMO"/>
    <property type="match status" value="1"/>
</dbReference>
<dbReference type="Gene3D" id="1.20.920.10">
    <property type="entry name" value="Bromodomain-like"/>
    <property type="match status" value="1"/>
</dbReference>
<feature type="region of interest" description="Disordered" evidence="3">
    <location>
        <begin position="2159"/>
        <end position="2186"/>
    </location>
</feature>
<feature type="region of interest" description="Disordered" evidence="3">
    <location>
        <begin position="1227"/>
        <end position="1247"/>
    </location>
</feature>
<sequence length="2186" mass="235624">MYQDVTDQITASCIQLHSKDLALVNQRSGSWEIPSGIMSSQSKWLDRSSGDTTQVKPEDGLHNGSCETEAALGGVADHLSVCHNGISEFSNSDILLPEVCISSNSNSFEEDMNYEVQQAYKIFSCFLLDKYKGLTSPFFHPTDDEETREGIEGVQGRVQSQLGQSMCLQRIKEKFINKEYETITEFVGDFRQILENCYRCHGVDHWISKQGQKLEIMLEQKLTLLSRPLREKTTLAVTSKGRFGNDEERGSGSSSTRRRLAPRSLTTITVGGHESVMVQTLRLEEQQRAKEEKRQRELEKKEAGEMSAKEVEEWEQSLLSQAIPQSVDTLWELPAIGHFLCLAQTALNLPEIVFFELERCLLMPRCSLLLSKVMSSLLSPPHRRATLHRRPALPYRRWESELRQRVLGWYRTVGSSRNQPHRAEQLGLCHQFFCVLGEESPLEDRPFHLLPFYQRVWLLKGLCDHVYETQKDVQDTVLAQPIHECRESILGYDSKENAYIHFPHFCGADLRIYCQQPSSPPAFPFPSKLVKRVEFGLGLENEANKYGGACDATFMESEDYGKKTVETHVGFKTENGDTEESAMKIHLWPAAMTNVSESGSSGGLVCEDSKVDLKTHTNSIPLKRSCHFGAIDSKTGLNKDILDDKQSKWEQRPSMDHNIKEETQASHMNVGEHSYTGRSPACSENLGSPPKFLELRIEDTCPIHGTESLPSSDCWKKKTGSVTFAEHACVCEKSDLATKLSPRNAQKSREDLLNDKMWTKKRKHKKEPAEEPLLKKEHKQLQHEDAPFQTKASKSVVSATTKRKDKKKSKTVTGKETECEKKIKAESLPESSFKLVCSSLGDLRELISRIEDELDDLESTKKRLGRWFNRREAVKDLHSTLIRLLNELTPWEPKLVKAYHRNRLRLKKEFDDFKRNPEYNNFIREECVSSSSSDDDYDDEEMSTERNLCERLKEEEMEHVPRGLWSGANTREFDAEKTATHMPLNHLKPHLSCSEMPNVTSKDSIFPLTSANQWATTSPILHPTSGLPKGYTPIPTLLAKSVGNKVTLMKRPPDVQNISLSDGQSKRPLVSLSPAVSVMSHISNAQSCSSSSQQNLQQIKTQSPQNVQILGQAGITKTLEAKPSQAEPKTPVQVMKIGEGTDHAVRKDKRISMNTLISSDVDQNPTEKQIQQLVILPSNLLVKKPEAKVSSSKGIHLGGSKVTSPIFISTDVSGFTIPETKIPVQRVPPLKDTKPMKTPPVFSNLSQGGLNKGGSKGIFNVQASMAGVSAPSPITTISSAVSTEMAKATDPKQELKTVCIRDSQSILVTTRGGNTGIVKVQTSSDQNALGSFPTCPVITISPQFKAFLISKTASTLSDPSTFQASTTSVSTETSAPMTQKLLSDVPSTATSSVHMRDPSSIPVKDLVNQAKGTAVAPSQDSGSSAGSAVEAKMLQSAAGSCLAVSTSKNPVASSTSSSGNPQSILRETTRRTGVKLTSTEERSCASKHILVNSPSSSKSTVVSPKSPPSCTKPVPSTRVTFVPQPSSTNLTGNVPKLVIGVSSSGWTSTTSFLSQAPKMGSSPTLPVASISSEALFNTKNIALSSGVQNQLTGKTTSIGQNIGAPSHFSSNSASGTGSYTSTTTTGLVSVTSVVSATGSSIQLGTCSFLTTSSPSQSISSISVISSKKISMSNATALPAGNMSGNNLGTPASILSTSSVHTTTPFGSSTGPTPRFVTNSNPLSMKASSQFPQTKTQTPLPIASTTCTQSSTSDPGTIQQRIILNTSTPLTAGTQIVLNNARFVVPSQGLGPGSHVFIITSPAPQVPVVGSTGTGPSAVSKVVSSLASVLPQTAAKLPETNSLLTTDSKWQDGTPQISSFKLGGTHSLGSTLIPSTTNVVSALPRIPPAHPSNATVPSVVPTPQASSPARLSKPTFVSPILSSSICSTSKSSAVAAPLSKLSGTLSPLPILSSLPVGALLKPILTVPAHLSSPDVTNSPAVRCSLPAQQMATLSQTLQPQQMAVKITTPSAVHLQGSVDIGLGSTSVKKLMPVALPMIGGTQTQVVPTVTVPPIVSRMQTLPVATVPPIGSTARTFENVHVVPASPPSTSTMISSAQPITSLLTKKQPLVTGTNQALGKHFVGASALDILTGGASKLLISPDGAVLGTVQCQVSPAELDAPVISSNSPTGARKTREATLQSQQADTK</sequence>
<proteinExistence type="predicted"/>
<feature type="region of interest" description="Disordered" evidence="3">
    <location>
        <begin position="740"/>
        <end position="811"/>
    </location>
</feature>
<accession>A0A834CQG6</accession>